<reference evidence="2 3" key="1">
    <citation type="submission" date="2016-07" db="EMBL/GenBank/DDBJ databases">
        <authorList>
            <person name="Lefevre C.T."/>
        </authorList>
    </citation>
    <scope>NUCLEOTIDE SEQUENCE [LARGE SCALE GENOMIC DNA]</scope>
    <source>
        <strain evidence="2">PR1</strain>
    </source>
</reference>
<sequence length="267" mass="30661">MKKNKTILSVLFSLLAFPLCAGEVELRSHDALYAMKQVRQQGQNWSMLERADGVLRYKFRNTCEGWAVEHHSAMHMDYENNQQAQMTWSYASWESHDGKRLRFRSRMKRNGVINENHKGEARIESDKSVAIYAEPNGRREVMPSGVLFPTSHLLYSLKQAQAGETVFSTPYFDGSGEVADYDVDTVMTRYKGKPLLQVEDQKLEKLPAWDMQLAFHLPQSQSSVAEMEISARYRLDGVSTRLIQDYGDFVLEGKLVELTYMDEPVCD</sequence>
<feature type="signal peptide" evidence="1">
    <location>
        <begin position="1"/>
        <end position="21"/>
    </location>
</feature>
<proteinExistence type="predicted"/>
<feature type="chain" id="PRO_5008680875" description="DUF1849 family protein" evidence="1">
    <location>
        <begin position="22"/>
        <end position="267"/>
    </location>
</feature>
<keyword evidence="1" id="KW-0732">Signal</keyword>
<dbReference type="Proteomes" id="UP000231658">
    <property type="component" value="Unassembled WGS sequence"/>
</dbReference>
<evidence type="ECO:0000313" key="2">
    <source>
        <dbReference type="EMBL" id="SCA57670.1"/>
    </source>
</evidence>
<dbReference type="AlphaFoldDB" id="A0A1C3RK50"/>
<protein>
    <recommendedName>
        <fullName evidence="4">DUF1849 family protein</fullName>
    </recommendedName>
</protein>
<dbReference type="InterPro" id="IPR015000">
    <property type="entry name" value="EipB-like"/>
</dbReference>
<evidence type="ECO:0000256" key="1">
    <source>
        <dbReference type="SAM" id="SignalP"/>
    </source>
</evidence>
<dbReference type="OrthoDB" id="9815514at2"/>
<dbReference type="RefSeq" id="WP_069189679.1">
    <property type="nucleotide sequence ID" value="NZ_FLYE01000045.1"/>
</dbReference>
<gene>
    <name evidence="2" type="ORF">MTBPR1_60183</name>
</gene>
<keyword evidence="3" id="KW-1185">Reference proteome</keyword>
<accession>A0A1C3RK50</accession>
<evidence type="ECO:0008006" key="4">
    <source>
        <dbReference type="Google" id="ProtNLM"/>
    </source>
</evidence>
<name>A0A1C3RK50_9PROT</name>
<evidence type="ECO:0000313" key="3">
    <source>
        <dbReference type="Proteomes" id="UP000231658"/>
    </source>
</evidence>
<dbReference type="STRING" id="1867952.MTBPR1_60183"/>
<organism evidence="2 3">
    <name type="scientific">Candidatus Terasakiella magnetica</name>
    <dbReference type="NCBI Taxonomy" id="1867952"/>
    <lineage>
        <taxon>Bacteria</taxon>
        <taxon>Pseudomonadati</taxon>
        <taxon>Pseudomonadota</taxon>
        <taxon>Alphaproteobacteria</taxon>
        <taxon>Rhodospirillales</taxon>
        <taxon>Terasakiellaceae</taxon>
        <taxon>Terasakiella</taxon>
    </lineage>
</organism>
<dbReference type="EMBL" id="FLYE01000045">
    <property type="protein sequence ID" value="SCA57670.1"/>
    <property type="molecule type" value="Genomic_DNA"/>
</dbReference>
<dbReference type="Pfam" id="PF08904">
    <property type="entry name" value="EipB_like"/>
    <property type="match status" value="1"/>
</dbReference>